<comment type="similarity">
    <text evidence="1 10">Belongs to the peptidase A1 family.</text>
</comment>
<evidence type="ECO:0000256" key="6">
    <source>
        <dbReference type="ARBA" id="ARBA00023157"/>
    </source>
</evidence>
<dbReference type="FunFam" id="2.40.70.10:FF:000009">
    <property type="entry name" value="Aspartic proteinase A1"/>
    <property type="match status" value="1"/>
</dbReference>
<keyword evidence="7" id="KW-0325">Glycoprotein</keyword>
<dbReference type="FunFam" id="2.40.70.10:FF:000044">
    <property type="entry name" value="Lysosomal aspartic protease"/>
    <property type="match status" value="1"/>
</dbReference>
<reference evidence="13" key="1">
    <citation type="submission" date="2019-03" db="EMBL/GenBank/DDBJ databases">
        <title>Improved annotation for the trematode Fasciola hepatica.</title>
        <authorList>
            <person name="Choi Y.-J."/>
            <person name="Martin J."/>
            <person name="Mitreva M."/>
        </authorList>
    </citation>
    <scope>NUCLEOTIDE SEQUENCE [LARGE SCALE GENOMIC DNA]</scope>
</reference>
<dbReference type="InterPro" id="IPR021109">
    <property type="entry name" value="Peptidase_aspartic_dom_sf"/>
</dbReference>
<dbReference type="Gene3D" id="2.60.40.1960">
    <property type="match status" value="1"/>
</dbReference>
<keyword evidence="14" id="KW-1185">Reference proteome</keyword>
<accession>A0A4E0QWN4</accession>
<dbReference type="PROSITE" id="PS00141">
    <property type="entry name" value="ASP_PROTEASE"/>
    <property type="match status" value="2"/>
</dbReference>
<dbReference type="GO" id="GO:0004190">
    <property type="term" value="F:aspartic-type endopeptidase activity"/>
    <property type="evidence" value="ECO:0007669"/>
    <property type="project" value="UniProtKB-KW"/>
</dbReference>
<evidence type="ECO:0000256" key="2">
    <source>
        <dbReference type="ARBA" id="ARBA00022670"/>
    </source>
</evidence>
<dbReference type="InterPro" id="IPR001969">
    <property type="entry name" value="Aspartic_peptidase_AS"/>
</dbReference>
<dbReference type="Pfam" id="PF00026">
    <property type="entry name" value="Asp"/>
    <property type="match status" value="1"/>
</dbReference>
<dbReference type="EMBL" id="JXXN02006327">
    <property type="protein sequence ID" value="THD19479.1"/>
    <property type="molecule type" value="Genomic_DNA"/>
</dbReference>
<evidence type="ECO:0000256" key="8">
    <source>
        <dbReference type="PIRSR" id="PIRSR601461-1"/>
    </source>
</evidence>
<evidence type="ECO:0000256" key="1">
    <source>
        <dbReference type="ARBA" id="ARBA00007447"/>
    </source>
</evidence>
<keyword evidence="5 10" id="KW-0378">Hydrolase</keyword>
<evidence type="ECO:0000313" key="14">
    <source>
        <dbReference type="Proteomes" id="UP000230066"/>
    </source>
</evidence>
<evidence type="ECO:0000256" key="4">
    <source>
        <dbReference type="ARBA" id="ARBA00022750"/>
    </source>
</evidence>
<feature type="chain" id="PRO_5020033043" evidence="11">
    <location>
        <begin position="17"/>
        <end position="429"/>
    </location>
</feature>
<dbReference type="PRINTS" id="PR00792">
    <property type="entry name" value="PEPSIN"/>
</dbReference>
<evidence type="ECO:0000256" key="9">
    <source>
        <dbReference type="PIRSR" id="PIRSR601461-2"/>
    </source>
</evidence>
<dbReference type="PANTHER" id="PTHR47966">
    <property type="entry name" value="BETA-SITE APP-CLEAVING ENZYME, ISOFORM A-RELATED"/>
    <property type="match status" value="1"/>
</dbReference>
<dbReference type="PANTHER" id="PTHR47966:SF51">
    <property type="entry name" value="BETA-SITE APP-CLEAVING ENZYME, ISOFORM A-RELATED"/>
    <property type="match status" value="1"/>
</dbReference>
<keyword evidence="6 9" id="KW-1015">Disulfide bond</keyword>
<gene>
    <name evidence="13" type="ORF">D915_009700</name>
</gene>
<dbReference type="SUPFAM" id="SSF50630">
    <property type="entry name" value="Acid proteases"/>
    <property type="match status" value="1"/>
</dbReference>
<dbReference type="InterPro" id="IPR033121">
    <property type="entry name" value="PEPTIDASE_A1"/>
</dbReference>
<protein>
    <submittedName>
        <fullName evidence="13">Cathepsin d lysosomal aspartyl protease</fullName>
    </submittedName>
</protein>
<name>A0A4E0QWN4_FASHE</name>
<feature type="active site" evidence="8">
    <location>
        <position position="274"/>
    </location>
</feature>
<dbReference type="Gene3D" id="2.40.70.10">
    <property type="entry name" value="Acid Proteases"/>
    <property type="match status" value="2"/>
</dbReference>
<feature type="disulfide bond" evidence="9">
    <location>
        <begin position="265"/>
        <end position="269"/>
    </location>
</feature>
<dbReference type="Proteomes" id="UP000230066">
    <property type="component" value="Unassembled WGS sequence"/>
</dbReference>
<feature type="disulfide bond" evidence="9">
    <location>
        <begin position="308"/>
        <end position="345"/>
    </location>
</feature>
<feature type="domain" description="Peptidase A1" evidence="12">
    <location>
        <begin position="70"/>
        <end position="384"/>
    </location>
</feature>
<dbReference type="GO" id="GO:0006508">
    <property type="term" value="P:proteolysis"/>
    <property type="evidence" value="ECO:0007669"/>
    <property type="project" value="UniProtKB-KW"/>
</dbReference>
<keyword evidence="4 10" id="KW-0064">Aspartyl protease</keyword>
<comment type="caution">
    <text evidence="13">The sequence shown here is derived from an EMBL/GenBank/DDBJ whole genome shotgun (WGS) entry which is preliminary data.</text>
</comment>
<dbReference type="AlphaFoldDB" id="A0A4E0QWN4"/>
<keyword evidence="3 11" id="KW-0732">Signal</keyword>
<evidence type="ECO:0000256" key="7">
    <source>
        <dbReference type="ARBA" id="ARBA00023180"/>
    </source>
</evidence>
<organism evidence="13 14">
    <name type="scientific">Fasciola hepatica</name>
    <name type="common">Liver fluke</name>
    <dbReference type="NCBI Taxonomy" id="6192"/>
    <lineage>
        <taxon>Eukaryota</taxon>
        <taxon>Metazoa</taxon>
        <taxon>Spiralia</taxon>
        <taxon>Lophotrochozoa</taxon>
        <taxon>Platyhelminthes</taxon>
        <taxon>Trematoda</taxon>
        <taxon>Digenea</taxon>
        <taxon>Plagiorchiida</taxon>
        <taxon>Echinostomata</taxon>
        <taxon>Echinostomatoidea</taxon>
        <taxon>Fasciolidae</taxon>
        <taxon>Fasciola</taxon>
    </lineage>
</organism>
<proteinExistence type="inferred from homology"/>
<dbReference type="InterPro" id="IPR001461">
    <property type="entry name" value="Aspartic_peptidase_A1"/>
</dbReference>
<keyword evidence="2 10" id="KW-0645">Protease</keyword>
<feature type="signal peptide" evidence="11">
    <location>
        <begin position="1"/>
        <end position="16"/>
    </location>
</feature>
<evidence type="ECO:0000256" key="5">
    <source>
        <dbReference type="ARBA" id="ARBA00022801"/>
    </source>
</evidence>
<evidence type="ECO:0000256" key="10">
    <source>
        <dbReference type="RuleBase" id="RU000454"/>
    </source>
</evidence>
<evidence type="ECO:0000256" key="3">
    <source>
        <dbReference type="ARBA" id="ARBA00022729"/>
    </source>
</evidence>
<feature type="disulfide bond" evidence="9">
    <location>
        <begin position="101"/>
        <end position="108"/>
    </location>
</feature>
<evidence type="ECO:0000259" key="12">
    <source>
        <dbReference type="PROSITE" id="PS51767"/>
    </source>
</evidence>
<dbReference type="PROSITE" id="PS51767">
    <property type="entry name" value="PEPTIDASE_A1"/>
    <property type="match status" value="1"/>
</dbReference>
<sequence length="429" mass="47202">MRPVLLICLLFSAALCDVLRIKLRPFKTTRQELSEYGSLDWESSQRLFGKYAGRNGSIPEQLNNYLDAQYYGEIGIGTPPQTFKVIFDTGSSNLWVPSKRCSYLSWACWLHNKYNYAASSTYQVNGTAFSIQYGTGSVSGFISVDSFEVGGVEVKGQPFGEAIKEPGIVFVFAKFDGILGMGFRSISVGGLITVFENMIAQGLVPEPVFSFYLNRNASDPVGGELLLGGIDPNYYTGDITYVPVTHEAYWQFKVDKIEFPGVSICADGCQAIADTGTSLIAGPKKEVDALNEQIGGTWMPGGIYVVNCDKIDNLPAITFVVAGRKMVLEAKDYIMKLSNMGRTVCVTSFIGIDVPVGPLWILGDVFIGSYYTVFDMGQKRIGFATTKRHSVSKPPLSVPMMGLKPAFRRQEEPRSAPPRNLLSFWNLLI</sequence>
<feature type="active site" evidence="8">
    <location>
        <position position="88"/>
    </location>
</feature>
<evidence type="ECO:0000256" key="11">
    <source>
        <dbReference type="SAM" id="SignalP"/>
    </source>
</evidence>
<evidence type="ECO:0000313" key="13">
    <source>
        <dbReference type="EMBL" id="THD19479.1"/>
    </source>
</evidence>